<feature type="signal peptide" evidence="1">
    <location>
        <begin position="1"/>
        <end position="19"/>
    </location>
</feature>
<organism evidence="2 3">
    <name type="scientific">Araneus ventricosus</name>
    <name type="common">Orbweaver spider</name>
    <name type="synonym">Epeira ventricosa</name>
    <dbReference type="NCBI Taxonomy" id="182803"/>
    <lineage>
        <taxon>Eukaryota</taxon>
        <taxon>Metazoa</taxon>
        <taxon>Ecdysozoa</taxon>
        <taxon>Arthropoda</taxon>
        <taxon>Chelicerata</taxon>
        <taxon>Arachnida</taxon>
        <taxon>Araneae</taxon>
        <taxon>Araneomorphae</taxon>
        <taxon>Entelegynae</taxon>
        <taxon>Araneoidea</taxon>
        <taxon>Araneidae</taxon>
        <taxon>Araneus</taxon>
    </lineage>
</organism>
<dbReference type="EMBL" id="BGPR01231435">
    <property type="protein sequence ID" value="GBL76880.1"/>
    <property type="molecule type" value="Genomic_DNA"/>
</dbReference>
<evidence type="ECO:0000256" key="1">
    <source>
        <dbReference type="SAM" id="SignalP"/>
    </source>
</evidence>
<keyword evidence="3" id="KW-1185">Reference proteome</keyword>
<sequence>MKILVKFMLVLLCLLMATSDSCKYKKFSENHSFCKAANKDCDLKKSEITDADKKLIVQKHNEYRLKIARGTESRAGGMPEASNMMEMVS</sequence>
<evidence type="ECO:0008006" key="4">
    <source>
        <dbReference type="Google" id="ProtNLM"/>
    </source>
</evidence>
<accession>A0A4Y2AB07</accession>
<dbReference type="AlphaFoldDB" id="A0A4Y2AB07"/>
<dbReference type="Proteomes" id="UP000499080">
    <property type="component" value="Unassembled WGS sequence"/>
</dbReference>
<keyword evidence="1" id="KW-0732">Signal</keyword>
<evidence type="ECO:0000313" key="3">
    <source>
        <dbReference type="Proteomes" id="UP000499080"/>
    </source>
</evidence>
<proteinExistence type="predicted"/>
<dbReference type="Gene3D" id="3.40.33.10">
    <property type="entry name" value="CAP"/>
    <property type="match status" value="1"/>
</dbReference>
<dbReference type="SUPFAM" id="SSF55797">
    <property type="entry name" value="PR-1-like"/>
    <property type="match status" value="1"/>
</dbReference>
<evidence type="ECO:0000313" key="2">
    <source>
        <dbReference type="EMBL" id="GBL76880.1"/>
    </source>
</evidence>
<gene>
    <name evidence="2" type="ORF">AVEN_222885_1</name>
</gene>
<name>A0A4Y2AB07_ARAVE</name>
<comment type="caution">
    <text evidence="2">The sequence shown here is derived from an EMBL/GenBank/DDBJ whole genome shotgun (WGS) entry which is preliminary data.</text>
</comment>
<protein>
    <recommendedName>
        <fullName evidence="4">SCP domain-containing protein</fullName>
    </recommendedName>
</protein>
<dbReference type="OrthoDB" id="6503044at2759"/>
<reference evidence="2 3" key="1">
    <citation type="journal article" date="2019" name="Sci. Rep.">
        <title>Orb-weaving spider Araneus ventricosus genome elucidates the spidroin gene catalogue.</title>
        <authorList>
            <person name="Kono N."/>
            <person name="Nakamura H."/>
            <person name="Ohtoshi R."/>
            <person name="Moran D.A.P."/>
            <person name="Shinohara A."/>
            <person name="Yoshida Y."/>
            <person name="Fujiwara M."/>
            <person name="Mori M."/>
            <person name="Tomita M."/>
            <person name="Arakawa K."/>
        </authorList>
    </citation>
    <scope>NUCLEOTIDE SEQUENCE [LARGE SCALE GENOMIC DNA]</scope>
</reference>
<feature type="chain" id="PRO_5021360096" description="SCP domain-containing protein" evidence="1">
    <location>
        <begin position="20"/>
        <end position="89"/>
    </location>
</feature>
<dbReference type="InterPro" id="IPR035940">
    <property type="entry name" value="CAP_sf"/>
</dbReference>